<evidence type="ECO:0000313" key="2">
    <source>
        <dbReference type="EMBL" id="EEP76787.1"/>
    </source>
</evidence>
<protein>
    <submittedName>
        <fullName evidence="2">Uncharacterized protein</fullName>
    </submittedName>
</protein>
<name>C4JJ29_UNCRE</name>
<dbReference type="EMBL" id="CH476615">
    <property type="protein sequence ID" value="EEP76787.1"/>
    <property type="molecule type" value="Genomic_DNA"/>
</dbReference>
<dbReference type="KEGG" id="ure:UREG_01636"/>
<dbReference type="VEuPathDB" id="FungiDB:UREG_01636"/>
<evidence type="ECO:0000256" key="1">
    <source>
        <dbReference type="SAM" id="MobiDB-lite"/>
    </source>
</evidence>
<accession>C4JJ29</accession>
<dbReference type="GeneID" id="8438605"/>
<dbReference type="RefSeq" id="XP_002542120.1">
    <property type="nucleotide sequence ID" value="XM_002542074.1"/>
</dbReference>
<proteinExistence type="predicted"/>
<feature type="region of interest" description="Disordered" evidence="1">
    <location>
        <begin position="1"/>
        <end position="38"/>
    </location>
</feature>
<dbReference type="eggNOG" id="ENOG502SAHY">
    <property type="taxonomic scope" value="Eukaryota"/>
</dbReference>
<feature type="compositionally biased region" description="Polar residues" evidence="1">
    <location>
        <begin position="1"/>
        <end position="28"/>
    </location>
</feature>
<reference evidence="3" key="1">
    <citation type="journal article" date="2009" name="Genome Res.">
        <title>Comparative genomic analyses of the human fungal pathogens Coccidioides and their relatives.</title>
        <authorList>
            <person name="Sharpton T.J."/>
            <person name="Stajich J.E."/>
            <person name="Rounsley S.D."/>
            <person name="Gardner M.J."/>
            <person name="Wortman J.R."/>
            <person name="Jordar V.S."/>
            <person name="Maiti R."/>
            <person name="Kodira C.D."/>
            <person name="Neafsey D.E."/>
            <person name="Zeng Q."/>
            <person name="Hung C.-Y."/>
            <person name="McMahan C."/>
            <person name="Muszewska A."/>
            <person name="Grynberg M."/>
            <person name="Mandel M.A."/>
            <person name="Kellner E.M."/>
            <person name="Barker B.M."/>
            <person name="Galgiani J.N."/>
            <person name="Orbach M.J."/>
            <person name="Kirkland T.N."/>
            <person name="Cole G.T."/>
            <person name="Henn M.R."/>
            <person name="Birren B.W."/>
            <person name="Taylor J.W."/>
        </authorList>
    </citation>
    <scope>NUCLEOTIDE SEQUENCE [LARGE SCALE GENOMIC DNA]</scope>
    <source>
        <strain evidence="3">UAMH 1704</strain>
    </source>
</reference>
<dbReference type="OrthoDB" id="4117572at2759"/>
<feature type="region of interest" description="Disordered" evidence="1">
    <location>
        <begin position="129"/>
        <end position="163"/>
    </location>
</feature>
<keyword evidence="3" id="KW-1185">Reference proteome</keyword>
<dbReference type="HOGENOM" id="CLU_1564047_0_0_1"/>
<dbReference type="Proteomes" id="UP000002058">
    <property type="component" value="Unassembled WGS sequence"/>
</dbReference>
<dbReference type="AlphaFoldDB" id="C4JJ29"/>
<sequence length="171" mass="18721">MLNLITTSAPQSMDNPSISQKQSPQVANHQMMPHSYPAAGNIPFSQSLQHLTPMMSPHIVNPNDTTDLLYEYFPLGLDDWQAPVDAVYRPHVVHHMNMPDDPKTIAARNRTDDDNTAKLVFEDRSALSRSKPLGSKVQQSSLVTPTCGVVSSESSSSGSPHILDQVECGDL</sequence>
<organism evidence="2 3">
    <name type="scientific">Uncinocarpus reesii (strain UAMH 1704)</name>
    <dbReference type="NCBI Taxonomy" id="336963"/>
    <lineage>
        <taxon>Eukaryota</taxon>
        <taxon>Fungi</taxon>
        <taxon>Dikarya</taxon>
        <taxon>Ascomycota</taxon>
        <taxon>Pezizomycotina</taxon>
        <taxon>Eurotiomycetes</taxon>
        <taxon>Eurotiomycetidae</taxon>
        <taxon>Onygenales</taxon>
        <taxon>Onygenaceae</taxon>
        <taxon>Uncinocarpus</taxon>
    </lineage>
</organism>
<feature type="compositionally biased region" description="Low complexity" evidence="1">
    <location>
        <begin position="148"/>
        <end position="159"/>
    </location>
</feature>
<evidence type="ECO:0000313" key="3">
    <source>
        <dbReference type="Proteomes" id="UP000002058"/>
    </source>
</evidence>
<dbReference type="InParanoid" id="C4JJ29"/>
<gene>
    <name evidence="2" type="ORF">UREG_01636</name>
</gene>